<comment type="caution">
    <text evidence="1">The sequence shown here is derived from an EMBL/GenBank/DDBJ whole genome shotgun (WGS) entry which is preliminary data.</text>
</comment>
<organism evidence="1 2">
    <name type="scientific">Candidatus Aeolococcus gillhamiae</name>
    <dbReference type="NCBI Taxonomy" id="3127015"/>
    <lineage>
        <taxon>Bacteria</taxon>
        <taxon>Bacillati</taxon>
        <taxon>Candidatus Dormiibacterota</taxon>
        <taxon>Candidatus Dormibacteria</taxon>
        <taxon>Candidatus Aeolococcales</taxon>
        <taxon>Candidatus Aeolococcaceae</taxon>
        <taxon>Candidatus Aeolococcus</taxon>
    </lineage>
</organism>
<sequence length="456" mass="49475">MHCEELSTIADEPEVALCVARVDHEDDTHTTYNVPVAVGSPGGLRPSDPAAIIHEDERTLIFDALADARTAAPLWRILAGGQAVQLRDGRLGVGGDGGLDPSTRDIAPLAREQSNTSLIVGGEHLLKVMRKLAFEPSVELEMTRALEAAGFNHLAPPEAWLHYERNDQPHGALLALAQQYLRNGTEGWTLALTSLRDLYADAEDLNAGDAFQRNQAVEDAGGSFTPDAARLGDITAQMHLALADARGAELSAQPITPALLAEWADEMIGDLEALIAGNAAAVQGIGEHEAAIEARINAIRTVHDPGLAIRIHGDYHLGQVLRTDSGWTVLDFEGEPRRPVEHRRRRHSPLRDVAGMLRSFDYAASVALIERSTPADPAWGHLWAHGRTWAAANREAFWATYVERTAGSRLLPDAGAALTLRRAFEIQKAVYEVGYELAHRPQWVSVPLGFLLEATA</sequence>
<dbReference type="SUPFAM" id="SSF56112">
    <property type="entry name" value="Protein kinase-like (PK-like)"/>
    <property type="match status" value="1"/>
</dbReference>
<dbReference type="Proteomes" id="UP000248724">
    <property type="component" value="Unassembled WGS sequence"/>
</dbReference>
<protein>
    <submittedName>
        <fullName evidence="1">Aminoglycoside phosphotransferase</fullName>
    </submittedName>
</protein>
<reference evidence="1 2" key="1">
    <citation type="journal article" date="2017" name="Nature">
        <title>Atmospheric trace gases support primary production in Antarctic desert surface soil.</title>
        <authorList>
            <person name="Ji M."/>
            <person name="Greening C."/>
            <person name="Vanwonterghem I."/>
            <person name="Carere C.R."/>
            <person name="Bay S.K."/>
            <person name="Steen J.A."/>
            <person name="Montgomery K."/>
            <person name="Lines T."/>
            <person name="Beardall J."/>
            <person name="van Dorst J."/>
            <person name="Snape I."/>
            <person name="Stott M.B."/>
            <person name="Hugenholtz P."/>
            <person name="Ferrari B.C."/>
        </authorList>
    </citation>
    <scope>NUCLEOTIDE SEQUENCE [LARGE SCALE GENOMIC DNA]</scope>
    <source>
        <strain evidence="1">RRmetagenome_bin12</strain>
    </source>
</reference>
<gene>
    <name evidence="1" type="ORF">DLM65_11595</name>
</gene>
<dbReference type="AlphaFoldDB" id="A0A2W5Z1E1"/>
<name>A0A2W5Z1E1_9BACT</name>
<dbReference type="InterPro" id="IPR011009">
    <property type="entry name" value="Kinase-like_dom_sf"/>
</dbReference>
<accession>A0A2W5Z1E1</accession>
<evidence type="ECO:0000313" key="2">
    <source>
        <dbReference type="Proteomes" id="UP000248724"/>
    </source>
</evidence>
<proteinExistence type="predicted"/>
<dbReference type="Gene3D" id="3.90.1200.10">
    <property type="match status" value="1"/>
</dbReference>
<dbReference type="EMBL" id="QHBU01000227">
    <property type="protein sequence ID" value="PZR79052.1"/>
    <property type="molecule type" value="Genomic_DNA"/>
</dbReference>
<evidence type="ECO:0000313" key="1">
    <source>
        <dbReference type="EMBL" id="PZR79052.1"/>
    </source>
</evidence>